<comment type="similarity">
    <text evidence="1">Belongs to the CFA/CMAS family.</text>
</comment>
<protein>
    <submittedName>
        <fullName evidence="7">Cyclopropane-fatty-acyl-phospholipid synthase</fullName>
        <ecNumber evidence="7">2.1.1.79</ecNumber>
    </submittedName>
</protein>
<dbReference type="PANTHER" id="PTHR43667:SF2">
    <property type="entry name" value="FATTY ACID C-METHYL TRANSFERASE"/>
    <property type="match status" value="1"/>
</dbReference>
<evidence type="ECO:0000313" key="8">
    <source>
        <dbReference type="Proteomes" id="UP000595332"/>
    </source>
</evidence>
<reference evidence="7 8" key="1">
    <citation type="journal article" date="2008" name="Int. J. Syst. Evol. Microbiol.">
        <title>Neptunomonas japonica sp. nov., an Osedax japonicus symbiont-like bacterium isolated from sediment adjacent to sperm whale carcasses off Kagoshima, Japan.</title>
        <authorList>
            <person name="Miyazaki M."/>
            <person name="Nogi Y."/>
            <person name="Fujiwara Y."/>
            <person name="Kawato M."/>
            <person name="Kubokawa K."/>
            <person name="Horikoshi K."/>
        </authorList>
    </citation>
    <scope>NUCLEOTIDE SEQUENCE [LARGE SCALE GENOMIC DNA]</scope>
    <source>
        <strain evidence="7 8">JAMM 1380</strain>
    </source>
</reference>
<evidence type="ECO:0000256" key="1">
    <source>
        <dbReference type="ARBA" id="ARBA00010815"/>
    </source>
</evidence>
<dbReference type="Pfam" id="PF02353">
    <property type="entry name" value="CMAS"/>
    <property type="match status" value="1"/>
</dbReference>
<dbReference type="InterPro" id="IPR050723">
    <property type="entry name" value="CFA/CMAS"/>
</dbReference>
<name>A0A7R6PD45_9GAMM</name>
<dbReference type="EMBL" id="AP014546">
    <property type="protein sequence ID" value="BBB30294.1"/>
    <property type="molecule type" value="Genomic_DNA"/>
</dbReference>
<evidence type="ECO:0000313" key="7">
    <source>
        <dbReference type="EMBL" id="BBB30294.1"/>
    </source>
</evidence>
<keyword evidence="2 7" id="KW-0489">Methyltransferase</keyword>
<evidence type="ECO:0000256" key="6">
    <source>
        <dbReference type="PIRSR" id="PIRSR003085-1"/>
    </source>
</evidence>
<proteinExistence type="inferred from homology"/>
<dbReference type="InterPro" id="IPR029063">
    <property type="entry name" value="SAM-dependent_MTases_sf"/>
</dbReference>
<evidence type="ECO:0000256" key="3">
    <source>
        <dbReference type="ARBA" id="ARBA00022679"/>
    </source>
</evidence>
<accession>A0A7R6PD45</accession>
<feature type="active site" evidence="6">
    <location>
        <position position="389"/>
    </location>
</feature>
<dbReference type="SUPFAM" id="SSF53335">
    <property type="entry name" value="S-adenosyl-L-methionine-dependent methyltransferases"/>
    <property type="match status" value="1"/>
</dbReference>
<dbReference type="CDD" id="cd02440">
    <property type="entry name" value="AdoMet_MTases"/>
    <property type="match status" value="1"/>
</dbReference>
<dbReference type="PANTHER" id="PTHR43667">
    <property type="entry name" value="CYCLOPROPANE-FATTY-ACYL-PHOSPHOLIPID SYNTHASE"/>
    <property type="match status" value="1"/>
</dbReference>
<gene>
    <name evidence="7" type="primary">cfa</name>
    <name evidence="7" type="ORF">NEJAP_2348</name>
</gene>
<dbReference type="AlphaFoldDB" id="A0A7R6PD45"/>
<dbReference type="EC" id="2.1.1.79" evidence="7"/>
<keyword evidence="8" id="KW-1185">Reference proteome</keyword>
<keyword evidence="3 7" id="KW-0808">Transferase</keyword>
<dbReference type="GO" id="GO:0008610">
    <property type="term" value="P:lipid biosynthetic process"/>
    <property type="evidence" value="ECO:0007669"/>
    <property type="project" value="InterPro"/>
</dbReference>
<dbReference type="Proteomes" id="UP000595332">
    <property type="component" value="Chromosome"/>
</dbReference>
<organism evidence="7 8">
    <name type="scientific">Neptunomonas japonica JAMM 1380</name>
    <dbReference type="NCBI Taxonomy" id="1441457"/>
    <lineage>
        <taxon>Bacteria</taxon>
        <taxon>Pseudomonadati</taxon>
        <taxon>Pseudomonadota</taxon>
        <taxon>Gammaproteobacteria</taxon>
        <taxon>Oceanospirillales</taxon>
        <taxon>Oceanospirillaceae</taxon>
        <taxon>Neptunomonas</taxon>
    </lineage>
</organism>
<evidence type="ECO:0000256" key="4">
    <source>
        <dbReference type="ARBA" id="ARBA00022691"/>
    </source>
</evidence>
<dbReference type="GO" id="GO:0008825">
    <property type="term" value="F:cyclopropane-fatty-acyl-phospholipid synthase activity"/>
    <property type="evidence" value="ECO:0007669"/>
    <property type="project" value="UniProtKB-EC"/>
</dbReference>
<evidence type="ECO:0000256" key="2">
    <source>
        <dbReference type="ARBA" id="ARBA00022603"/>
    </source>
</evidence>
<dbReference type="Gene3D" id="3.40.50.150">
    <property type="entry name" value="Vaccinia Virus protein VP39"/>
    <property type="match status" value="1"/>
</dbReference>
<keyword evidence="4" id="KW-0949">S-adenosyl-L-methionine</keyword>
<dbReference type="GO" id="GO:0032259">
    <property type="term" value="P:methylation"/>
    <property type="evidence" value="ECO:0007669"/>
    <property type="project" value="UniProtKB-KW"/>
</dbReference>
<evidence type="ECO:0000256" key="5">
    <source>
        <dbReference type="ARBA" id="ARBA00023098"/>
    </source>
</evidence>
<dbReference type="KEGG" id="njp:NEJAP_2348"/>
<dbReference type="InterPro" id="IPR003333">
    <property type="entry name" value="CMAS"/>
</dbReference>
<keyword evidence="5" id="KW-0443">Lipid metabolism</keyword>
<sequence length="411" mass="47739">MKVYEPSTTYINTRRAEPTWFEKKLLEKLQATLSQDCGTLHLTLPSGFTCKLGSSHPEAHIRLHNFRPLVRLYLGGANGWSESYLAGEWDSINLTTLVKWALAYENELTGLSKASFFTQMLHNIYHWQRDNSRKGSRKNIAAHYDLGNDFYKHWLDQSMTYSSALYNHPDDSLHQAQHNKYARILELLEAKAGQNVVEIGCGWGGFALQASRDHALNVHGITLSQEQLKWAEKRIENEALNEQVKLSLTDYRDLNQQYDAVVSIEMFEAVGEAHWDTYFETLKRVLKPGGNAVLQIITIEDERFHTYRKQADFIQRYVFPGGMLPSVSILKDKINEHGFVLKKHQLFGKDYARTIREWHRDFEHSWEDIRDQGFDETFYRLWRYYLAYCEGGFEHGSIDVGLYVLCHADEA</sequence>
<dbReference type="PIRSF" id="PIRSF003085">
    <property type="entry name" value="CMAS"/>
    <property type="match status" value="1"/>
</dbReference>
<dbReference type="RefSeq" id="WP_201347492.1">
    <property type="nucleotide sequence ID" value="NZ_AP014546.1"/>
</dbReference>